<accession>A0ABV3XWW8</accession>
<dbReference type="Gene3D" id="3.40.50.1820">
    <property type="entry name" value="alpha/beta hydrolase"/>
    <property type="match status" value="1"/>
</dbReference>
<dbReference type="Pfam" id="PF12697">
    <property type="entry name" value="Abhydrolase_6"/>
    <property type="match status" value="1"/>
</dbReference>
<name>A0ABV3XWW8_9RHOB</name>
<dbReference type="PANTHER" id="PTHR10992">
    <property type="entry name" value="METHYLESTERASE FAMILY MEMBER"/>
    <property type="match status" value="1"/>
</dbReference>
<evidence type="ECO:0000313" key="2">
    <source>
        <dbReference type="EMBL" id="MEX5729866.1"/>
    </source>
</evidence>
<dbReference type="PANTHER" id="PTHR10992:SF1086">
    <property type="entry name" value="AB HYDROLASE-1 DOMAIN-CONTAINING PROTEIN"/>
    <property type="match status" value="1"/>
</dbReference>
<dbReference type="SUPFAM" id="SSF53474">
    <property type="entry name" value="alpha/beta-Hydrolases"/>
    <property type="match status" value="1"/>
</dbReference>
<keyword evidence="3" id="KW-1185">Reference proteome</keyword>
<dbReference type="EMBL" id="JBEHHI010000003">
    <property type="protein sequence ID" value="MEX5729866.1"/>
    <property type="molecule type" value="Genomic_DNA"/>
</dbReference>
<comment type="caution">
    <text evidence="2">The sequence shown here is derived from an EMBL/GenBank/DDBJ whole genome shotgun (WGS) entry which is preliminary data.</text>
</comment>
<organism evidence="2 3">
    <name type="scientific">Rhodovulum iodosum</name>
    <dbReference type="NCBI Taxonomy" id="68291"/>
    <lineage>
        <taxon>Bacteria</taxon>
        <taxon>Pseudomonadati</taxon>
        <taxon>Pseudomonadota</taxon>
        <taxon>Alphaproteobacteria</taxon>
        <taxon>Rhodobacterales</taxon>
        <taxon>Paracoccaceae</taxon>
        <taxon>Rhodovulum</taxon>
    </lineage>
</organism>
<dbReference type="Proteomes" id="UP001560019">
    <property type="component" value="Unassembled WGS sequence"/>
</dbReference>
<dbReference type="RefSeq" id="WP_125404563.1">
    <property type="nucleotide sequence ID" value="NZ_JBEHHI010000003.1"/>
</dbReference>
<proteinExistence type="predicted"/>
<dbReference type="InterPro" id="IPR029058">
    <property type="entry name" value="AB_hydrolase_fold"/>
</dbReference>
<dbReference type="InterPro" id="IPR000073">
    <property type="entry name" value="AB_hydrolase_1"/>
</dbReference>
<dbReference type="InterPro" id="IPR045889">
    <property type="entry name" value="MES/HNL"/>
</dbReference>
<evidence type="ECO:0000313" key="3">
    <source>
        <dbReference type="Proteomes" id="UP001560019"/>
    </source>
</evidence>
<gene>
    <name evidence="2" type="ORF">Ga0609869_003219</name>
</gene>
<protein>
    <submittedName>
        <fullName evidence="2">Pimeloyl-ACP methyl ester carboxylesterase</fullName>
    </submittedName>
</protein>
<reference evidence="2 3" key="1">
    <citation type="submission" date="2024-06" db="EMBL/GenBank/DDBJ databases">
        <title>Genome of Rhodovulum iodosum, a marine photoferrotroph.</title>
        <authorList>
            <person name="Bianchini G."/>
            <person name="Nikeleit V."/>
            <person name="Kappler A."/>
            <person name="Bryce C."/>
            <person name="Sanchez-Baracaldo P."/>
        </authorList>
    </citation>
    <scope>NUCLEOTIDE SEQUENCE [LARGE SCALE GENOMIC DNA]</scope>
    <source>
        <strain evidence="2 3">UT/N1</strain>
    </source>
</reference>
<feature type="domain" description="AB hydrolase-1" evidence="1">
    <location>
        <begin position="10"/>
        <end position="231"/>
    </location>
</feature>
<sequence>MSEAPHMARFLLVHGACHGAWCWRDVLPPLAAAGHVAHAIDLPAAGLDPTPPETVTLEDCRDAVLSAIDAPVILVGHSLGGATVTAAAAAAPAKIAALVYLTGWAPNEGESARDLRARYGCDDLLSAMVMSADRKTSTFDAAALEGLFYHDCPPGTVDYARAHLTPQPTAPSTAPAAALPAGLPRHYIRCRADRAIPIDAQTDMTRDWPADCIHEMECGHSPFFAQPEKLAHILSKIAETP</sequence>
<evidence type="ECO:0000259" key="1">
    <source>
        <dbReference type="Pfam" id="PF12697"/>
    </source>
</evidence>